<reference evidence="1 2" key="1">
    <citation type="journal article" date="2023" name="Elife">
        <title>Identification of key yeast species and microbe-microbe interactions impacting larval growth of Drosophila in the wild.</title>
        <authorList>
            <person name="Mure A."/>
            <person name="Sugiura Y."/>
            <person name="Maeda R."/>
            <person name="Honda K."/>
            <person name="Sakurai N."/>
            <person name="Takahashi Y."/>
            <person name="Watada M."/>
            <person name="Katoh T."/>
            <person name="Gotoh A."/>
            <person name="Gotoh Y."/>
            <person name="Taniguchi I."/>
            <person name="Nakamura K."/>
            <person name="Hayashi T."/>
            <person name="Katayama T."/>
            <person name="Uemura T."/>
            <person name="Hattori Y."/>
        </authorList>
    </citation>
    <scope>NUCLEOTIDE SEQUENCE [LARGE SCALE GENOMIC DNA]</scope>
    <source>
        <strain evidence="1 2">SC-9</strain>
    </source>
</reference>
<accession>A0AAV5QEA4</accession>
<dbReference type="RefSeq" id="XP_064850083.1">
    <property type="nucleotide sequence ID" value="XM_064994011.1"/>
</dbReference>
<protein>
    <submittedName>
        <fullName evidence="1">Uncharacterized protein</fullName>
    </submittedName>
</protein>
<comment type="caution">
    <text evidence="1">The sequence shown here is derived from an EMBL/GenBank/DDBJ whole genome shotgun (WGS) entry which is preliminary data.</text>
</comment>
<proteinExistence type="predicted"/>
<dbReference type="EMBL" id="BTFZ01000001">
    <property type="protein sequence ID" value="GMM33083.1"/>
    <property type="molecule type" value="Genomic_DNA"/>
</dbReference>
<sequence length="243" mass="28151">MDTVSSLVGTPHNNHNNHCHLTIMNNNRNNLPPLGSPKYHSLPLNIFQSPPHRNARQPLLDHRCSVDSTIFEPWNPQDYPSSIPTINIDEINDYNDWYSFLDNHLQINNNKLDKITRFSPIENPSNDENIVDQTTLSNDENLWLNHKSIHQCPSIPANLMMIPDKLSYSTRWFQTMGNTKKKLSTNCQSLSVRLHNNNTNNIDTNTNDSKPSSKFKSFFKSGKFHRHHKFNFKRPALNEIIIL</sequence>
<evidence type="ECO:0000313" key="1">
    <source>
        <dbReference type="EMBL" id="GMM33083.1"/>
    </source>
</evidence>
<keyword evidence="2" id="KW-1185">Reference proteome</keyword>
<dbReference type="AlphaFoldDB" id="A0AAV5QEA4"/>
<name>A0AAV5QEA4_9ASCO</name>
<dbReference type="GeneID" id="90071062"/>
<evidence type="ECO:0000313" key="2">
    <source>
        <dbReference type="Proteomes" id="UP001360560"/>
    </source>
</evidence>
<organism evidence="1 2">
    <name type="scientific">Saccharomycopsis crataegensis</name>
    <dbReference type="NCBI Taxonomy" id="43959"/>
    <lineage>
        <taxon>Eukaryota</taxon>
        <taxon>Fungi</taxon>
        <taxon>Dikarya</taxon>
        <taxon>Ascomycota</taxon>
        <taxon>Saccharomycotina</taxon>
        <taxon>Saccharomycetes</taxon>
        <taxon>Saccharomycopsidaceae</taxon>
        <taxon>Saccharomycopsis</taxon>
    </lineage>
</organism>
<dbReference type="Proteomes" id="UP001360560">
    <property type="component" value="Unassembled WGS sequence"/>
</dbReference>
<gene>
    <name evidence="1" type="ORF">DASC09_004080</name>
</gene>